<evidence type="ECO:0000256" key="6">
    <source>
        <dbReference type="SAM" id="MobiDB-lite"/>
    </source>
</evidence>
<feature type="region of interest" description="Disordered" evidence="6">
    <location>
        <begin position="131"/>
        <end position="156"/>
    </location>
</feature>
<keyword evidence="5" id="KW-0175">Coiled coil</keyword>
<evidence type="ECO:0000313" key="9">
    <source>
        <dbReference type="Proteomes" id="UP001321520"/>
    </source>
</evidence>
<feature type="chain" id="PRO_5047470684" evidence="7">
    <location>
        <begin position="26"/>
        <end position="156"/>
    </location>
</feature>
<evidence type="ECO:0000256" key="4">
    <source>
        <dbReference type="ARBA" id="ARBA00022764"/>
    </source>
</evidence>
<dbReference type="PANTHER" id="PTHR38102:SF1">
    <property type="entry name" value="PERIPLASMIC CHAPERONE SPY"/>
    <property type="match status" value="1"/>
</dbReference>
<accession>A0ABY9E861</accession>
<evidence type="ECO:0000256" key="2">
    <source>
        <dbReference type="ARBA" id="ARBA00008441"/>
    </source>
</evidence>
<evidence type="ECO:0000256" key="1">
    <source>
        <dbReference type="ARBA" id="ARBA00004418"/>
    </source>
</evidence>
<evidence type="ECO:0000256" key="3">
    <source>
        <dbReference type="ARBA" id="ARBA00022729"/>
    </source>
</evidence>
<feature type="coiled-coil region" evidence="5">
    <location>
        <begin position="44"/>
        <end position="85"/>
    </location>
</feature>
<dbReference type="Pfam" id="PF07813">
    <property type="entry name" value="LTXXQ"/>
    <property type="match status" value="1"/>
</dbReference>
<comment type="subcellular location">
    <subcellularLocation>
        <location evidence="1">Periplasm</location>
    </subcellularLocation>
</comment>
<name>A0ABY9E861_9GAMM</name>
<sequence>MKNWKLAMGSLALAGVLAAPGTTLAFGGGEGHHRHGFEHMARELQLTEGQRAQLKSNRESTREARMALRKQLKELRQQIHTAIERSAEQSTLDQFGAELGKLKVRQMQNRYQMRQQFEAILTDEQKAKLAELKDKRRESRQKLRGHSRGARNAGES</sequence>
<gene>
    <name evidence="8" type="ORF">M8T91_12010</name>
</gene>
<protein>
    <submittedName>
        <fullName evidence="8">Spy/CpxP family protein refolding chaperone</fullName>
    </submittedName>
</protein>
<dbReference type="InterPro" id="IPR052211">
    <property type="entry name" value="Cpx_auxiliary_protein"/>
</dbReference>
<dbReference type="Gene3D" id="1.20.120.1490">
    <property type="match status" value="1"/>
</dbReference>
<evidence type="ECO:0000256" key="7">
    <source>
        <dbReference type="SAM" id="SignalP"/>
    </source>
</evidence>
<feature type="compositionally biased region" description="Basic and acidic residues" evidence="6">
    <location>
        <begin position="131"/>
        <end position="141"/>
    </location>
</feature>
<evidence type="ECO:0000256" key="5">
    <source>
        <dbReference type="SAM" id="Coils"/>
    </source>
</evidence>
<reference evidence="8 9" key="1">
    <citation type="submission" date="2022-05" db="EMBL/GenBank/DDBJ databases">
        <title>Microbulbifer sp. nov., isolated from sponge.</title>
        <authorList>
            <person name="Gao L."/>
        </authorList>
    </citation>
    <scope>NUCLEOTIDE SEQUENCE [LARGE SCALE GENOMIC DNA]</scope>
    <source>
        <strain evidence="8 9">MI-G</strain>
    </source>
</reference>
<feature type="signal peptide" evidence="7">
    <location>
        <begin position="1"/>
        <end position="25"/>
    </location>
</feature>
<organism evidence="8 9">
    <name type="scientific">Microbulbifer spongiae</name>
    <dbReference type="NCBI Taxonomy" id="2944933"/>
    <lineage>
        <taxon>Bacteria</taxon>
        <taxon>Pseudomonadati</taxon>
        <taxon>Pseudomonadota</taxon>
        <taxon>Gammaproteobacteria</taxon>
        <taxon>Cellvibrionales</taxon>
        <taxon>Microbulbiferaceae</taxon>
        <taxon>Microbulbifer</taxon>
    </lineage>
</organism>
<comment type="similarity">
    <text evidence="2">Belongs to the CpxP/Spy family.</text>
</comment>
<proteinExistence type="inferred from homology"/>
<dbReference type="EMBL" id="CP098023">
    <property type="protein sequence ID" value="WKD48640.1"/>
    <property type="molecule type" value="Genomic_DNA"/>
</dbReference>
<dbReference type="PANTHER" id="PTHR38102">
    <property type="entry name" value="PERIPLASMIC CHAPERONE SPY"/>
    <property type="match status" value="1"/>
</dbReference>
<keyword evidence="9" id="KW-1185">Reference proteome</keyword>
<dbReference type="RefSeq" id="WP_301414409.1">
    <property type="nucleotide sequence ID" value="NZ_CP098023.1"/>
</dbReference>
<dbReference type="InterPro" id="IPR012899">
    <property type="entry name" value="LTXXQ"/>
</dbReference>
<dbReference type="Proteomes" id="UP001321520">
    <property type="component" value="Chromosome"/>
</dbReference>
<keyword evidence="3 7" id="KW-0732">Signal</keyword>
<evidence type="ECO:0000313" key="8">
    <source>
        <dbReference type="EMBL" id="WKD48640.1"/>
    </source>
</evidence>
<keyword evidence="4" id="KW-0574">Periplasm</keyword>